<dbReference type="PANTHER" id="PTHR14269">
    <property type="entry name" value="CDP-DIACYLGLYCEROL--GLYCEROL-3-PHOSPHATE 3-PHOSPHATIDYLTRANSFERASE-RELATED"/>
    <property type="match status" value="1"/>
</dbReference>
<keyword evidence="8 11" id="KW-0472">Membrane</keyword>
<evidence type="ECO:0000256" key="3">
    <source>
        <dbReference type="ARBA" id="ARBA00022516"/>
    </source>
</evidence>
<comment type="similarity">
    <text evidence="2">Belongs to the CDP-alcohol phosphatidyltransferase class-I family.</text>
</comment>
<dbReference type="InterPro" id="IPR000462">
    <property type="entry name" value="CDP-OH_P_trans"/>
</dbReference>
<dbReference type="PROSITE" id="PS00379">
    <property type="entry name" value="CDP_ALCOHOL_P_TRANSF"/>
    <property type="match status" value="1"/>
</dbReference>
<evidence type="ECO:0000256" key="7">
    <source>
        <dbReference type="ARBA" id="ARBA00023098"/>
    </source>
</evidence>
<dbReference type="GO" id="GO:0016020">
    <property type="term" value="C:membrane"/>
    <property type="evidence" value="ECO:0007669"/>
    <property type="project" value="UniProtKB-SubCell"/>
</dbReference>
<dbReference type="InterPro" id="IPR050324">
    <property type="entry name" value="CDP-alcohol_PTase-I"/>
</dbReference>
<feature type="transmembrane region" description="Helical" evidence="11">
    <location>
        <begin position="53"/>
        <end position="72"/>
    </location>
</feature>
<evidence type="ECO:0008006" key="13">
    <source>
        <dbReference type="Google" id="ProtNLM"/>
    </source>
</evidence>
<evidence type="ECO:0000313" key="12">
    <source>
        <dbReference type="EMBL" id="SVB19535.1"/>
    </source>
</evidence>
<dbReference type="PANTHER" id="PTHR14269:SF11">
    <property type="entry name" value="CDP-DIACYLGLYCEROL--GLYCEROL-3-PHOSPHATE 3-PHOSPHATIDYLTRANSFERASE"/>
    <property type="match status" value="1"/>
</dbReference>
<evidence type="ECO:0000256" key="2">
    <source>
        <dbReference type="ARBA" id="ARBA00010441"/>
    </source>
</evidence>
<accession>A0A382C0B7</accession>
<organism evidence="12">
    <name type="scientific">marine metagenome</name>
    <dbReference type="NCBI Taxonomy" id="408172"/>
    <lineage>
        <taxon>unclassified sequences</taxon>
        <taxon>metagenomes</taxon>
        <taxon>ecological metagenomes</taxon>
    </lineage>
</organism>
<dbReference type="InterPro" id="IPR004570">
    <property type="entry name" value="Phosphatidylglycerol_P_synth"/>
</dbReference>
<dbReference type="AlphaFoldDB" id="A0A382C0B7"/>
<evidence type="ECO:0000256" key="1">
    <source>
        <dbReference type="ARBA" id="ARBA00004141"/>
    </source>
</evidence>
<gene>
    <name evidence="12" type="ORF">METZ01_LOCUS172389</name>
</gene>
<dbReference type="GO" id="GO:0008444">
    <property type="term" value="F:CDP-diacylglycerol-glycerol-3-phosphate 3-phosphatidyltransferase activity"/>
    <property type="evidence" value="ECO:0007669"/>
    <property type="project" value="InterPro"/>
</dbReference>
<evidence type="ECO:0000256" key="6">
    <source>
        <dbReference type="ARBA" id="ARBA00022989"/>
    </source>
</evidence>
<keyword evidence="9" id="KW-0594">Phospholipid biosynthesis</keyword>
<keyword evidence="3" id="KW-0444">Lipid biosynthesis</keyword>
<dbReference type="Pfam" id="PF01066">
    <property type="entry name" value="CDP-OH_P_transf"/>
    <property type="match status" value="1"/>
</dbReference>
<keyword evidence="4" id="KW-0808">Transferase</keyword>
<reference evidence="12" key="1">
    <citation type="submission" date="2018-05" db="EMBL/GenBank/DDBJ databases">
        <authorList>
            <person name="Lanie J.A."/>
            <person name="Ng W.-L."/>
            <person name="Kazmierczak K.M."/>
            <person name="Andrzejewski T.M."/>
            <person name="Davidsen T.M."/>
            <person name="Wayne K.J."/>
            <person name="Tettelin H."/>
            <person name="Glass J.I."/>
            <person name="Rusch D."/>
            <person name="Podicherti R."/>
            <person name="Tsui H.-C.T."/>
            <person name="Winkler M.E."/>
        </authorList>
    </citation>
    <scope>NUCLEOTIDE SEQUENCE</scope>
</reference>
<protein>
    <recommendedName>
        <fullName evidence="13">CDP-alcohol phosphatidyltransferase C-terminal domain-containing protein</fullName>
    </recommendedName>
</protein>
<name>A0A382C0B7_9ZZZZ</name>
<proteinExistence type="inferred from homology"/>
<dbReference type="EMBL" id="UINC01032225">
    <property type="protein sequence ID" value="SVB19535.1"/>
    <property type="molecule type" value="Genomic_DNA"/>
</dbReference>
<feature type="transmembrane region" description="Helical" evidence="11">
    <location>
        <begin position="21"/>
        <end position="41"/>
    </location>
</feature>
<keyword evidence="6 11" id="KW-1133">Transmembrane helix</keyword>
<evidence type="ECO:0000256" key="9">
    <source>
        <dbReference type="ARBA" id="ARBA00023209"/>
    </source>
</evidence>
<keyword evidence="10" id="KW-1208">Phospholipid metabolism</keyword>
<comment type="subcellular location">
    <subcellularLocation>
        <location evidence="1">Membrane</location>
        <topology evidence="1">Multi-pass membrane protein</topology>
    </subcellularLocation>
</comment>
<evidence type="ECO:0000256" key="8">
    <source>
        <dbReference type="ARBA" id="ARBA00023136"/>
    </source>
</evidence>
<evidence type="ECO:0000256" key="5">
    <source>
        <dbReference type="ARBA" id="ARBA00022692"/>
    </source>
</evidence>
<evidence type="ECO:0000256" key="4">
    <source>
        <dbReference type="ARBA" id="ARBA00022679"/>
    </source>
</evidence>
<keyword evidence="7" id="KW-0443">Lipid metabolism</keyword>
<feature type="transmembrane region" description="Helical" evidence="11">
    <location>
        <begin position="140"/>
        <end position="163"/>
    </location>
</feature>
<dbReference type="Gene3D" id="1.20.120.1760">
    <property type="match status" value="1"/>
</dbReference>
<dbReference type="PIRSF" id="PIRSF000847">
    <property type="entry name" value="Phos_ph_gly_syn"/>
    <property type="match status" value="1"/>
</dbReference>
<dbReference type="InterPro" id="IPR043130">
    <property type="entry name" value="CDP-OH_PTrfase_TM_dom"/>
</dbReference>
<dbReference type="InterPro" id="IPR048254">
    <property type="entry name" value="CDP_ALCOHOL_P_TRANSF_CS"/>
</dbReference>
<evidence type="ECO:0000256" key="11">
    <source>
        <dbReference type="SAM" id="Phobius"/>
    </source>
</evidence>
<sequence>MLRALSAIPIIYTMARPGWEWLTAVLILLAVLSDALDGYFARRAHEVTYFGRWLDPLADFVVIIAVVLYLVLSEIFPVWFFAFYLSRHVIIASLSLYCINYNYMILEANWWGKWATGITTLGVFLHIFDFQALPWLKLGSLYVATVLLVISGVQYLKQFFIAIKTNRVKQTF</sequence>
<dbReference type="GO" id="GO:0046474">
    <property type="term" value="P:glycerophospholipid biosynthetic process"/>
    <property type="evidence" value="ECO:0007669"/>
    <property type="project" value="TreeGrafter"/>
</dbReference>
<evidence type="ECO:0000256" key="10">
    <source>
        <dbReference type="ARBA" id="ARBA00023264"/>
    </source>
</evidence>
<keyword evidence="5 11" id="KW-0812">Transmembrane</keyword>